<keyword evidence="1" id="KW-0812">Transmembrane</keyword>
<keyword evidence="1" id="KW-0472">Membrane</keyword>
<feature type="signal peptide" evidence="2">
    <location>
        <begin position="1"/>
        <end position="25"/>
    </location>
</feature>
<evidence type="ECO:0000313" key="3">
    <source>
        <dbReference type="EMBL" id="PNH10817.1"/>
    </source>
</evidence>
<proteinExistence type="predicted"/>
<reference evidence="3 4" key="1">
    <citation type="journal article" date="2017" name="Mol. Biol. Evol.">
        <title>The 4-celled Tetrabaena socialis nuclear genome reveals the essential components for genetic control of cell number at the origin of multicellularity in the volvocine lineage.</title>
        <authorList>
            <person name="Featherston J."/>
            <person name="Arakaki Y."/>
            <person name="Hanschen E.R."/>
            <person name="Ferris P.J."/>
            <person name="Michod R.E."/>
            <person name="Olson B.J.S.C."/>
            <person name="Nozaki H."/>
            <person name="Durand P.M."/>
        </authorList>
    </citation>
    <scope>NUCLEOTIDE SEQUENCE [LARGE SCALE GENOMIC DNA]</scope>
    <source>
        <strain evidence="3 4">NIES-571</strain>
    </source>
</reference>
<accession>A0A2J8AE74</accession>
<evidence type="ECO:0000256" key="1">
    <source>
        <dbReference type="SAM" id="Phobius"/>
    </source>
</evidence>
<feature type="chain" id="PRO_5014441021" evidence="2">
    <location>
        <begin position="26"/>
        <end position="262"/>
    </location>
</feature>
<gene>
    <name evidence="3" type="ORF">TSOC_002356</name>
</gene>
<protein>
    <submittedName>
        <fullName evidence="3">Uncharacterized protein</fullName>
    </submittedName>
</protein>
<name>A0A2J8AE74_9CHLO</name>
<dbReference type="OrthoDB" id="2015470at2759"/>
<dbReference type="AlphaFoldDB" id="A0A2J8AE74"/>
<keyword evidence="1" id="KW-1133">Transmembrane helix</keyword>
<keyword evidence="4" id="KW-1185">Reference proteome</keyword>
<evidence type="ECO:0000256" key="2">
    <source>
        <dbReference type="SAM" id="SignalP"/>
    </source>
</evidence>
<feature type="transmembrane region" description="Helical" evidence="1">
    <location>
        <begin position="226"/>
        <end position="245"/>
    </location>
</feature>
<keyword evidence="2" id="KW-0732">Signal</keyword>
<dbReference type="EMBL" id="PGGS01000045">
    <property type="protein sequence ID" value="PNH10817.1"/>
    <property type="molecule type" value="Genomic_DNA"/>
</dbReference>
<evidence type="ECO:0000313" key="4">
    <source>
        <dbReference type="Proteomes" id="UP000236333"/>
    </source>
</evidence>
<organism evidence="3 4">
    <name type="scientific">Tetrabaena socialis</name>
    <dbReference type="NCBI Taxonomy" id="47790"/>
    <lineage>
        <taxon>Eukaryota</taxon>
        <taxon>Viridiplantae</taxon>
        <taxon>Chlorophyta</taxon>
        <taxon>core chlorophytes</taxon>
        <taxon>Chlorophyceae</taxon>
        <taxon>CS clade</taxon>
        <taxon>Chlamydomonadales</taxon>
        <taxon>Tetrabaenaceae</taxon>
        <taxon>Tetrabaena</taxon>
    </lineage>
</organism>
<comment type="caution">
    <text evidence="3">The sequence shown here is derived from an EMBL/GenBank/DDBJ whole genome shotgun (WGS) entry which is preliminary data.</text>
</comment>
<dbReference type="Proteomes" id="UP000236333">
    <property type="component" value="Unassembled WGS sequence"/>
</dbReference>
<sequence>MSPMVAALLLAATLLAATAPQFAHASGAGPSKPAPKPHNPTYAMFAAASLNGQFAIAMSRRESADSPWVPHTCNASTYGAACNQPVLADHSSQEILITYALKNTSAPVRTWKNGVPTEVIVRLDYAPISAVDRGWRKKNGAWPGCGYHAKWVVARMPYSPSGQGIWQLEHADEVTDAVLYPEVCVLCRFADGSEDYCQCDRRGPTGATLLTIETEVQGSITPGMRGAAIALSIFSPVFLIIYSIGDSMYYKRTGRSLRLGHL</sequence>